<keyword evidence="8" id="KW-1185">Reference proteome</keyword>
<keyword evidence="3 5" id="KW-0732">Signal</keyword>
<name>A0ABR7GP76_9FIRM</name>
<sequence>MSWKKRALAAALAGLCLLSGCSLPGRQQDEGPKDTVDVSDAYFGLAWYKNGTLNPVTDTDSINAMLREALYEGLFELTDDFTPQNVLCEGYSGDGTTFTFTLRQGVKFWSGQTLTADDVVASYRAAMDNASSPYHSRLADVTTLESAGTYKVRIVLSSPNADFPRLLNIPVYRRGSADSGSFADGTGPYVPVENGSAYTLEKNENWHGGFLGTIRHIELVGITRADAAESSFRTGDVSVMRSSRIAADDETTVIGGAVDTLQTPSTALHYIGINYANEQLKDAKVRRALSAAIGRRALCETQLQTFADPAVLPVNPQQQVSGVTLSTEADTAGAYELLHSETDDKKADDTASQDSAAQTAADGDVTIYYAEDGTPLTDDEGYYIDEEGDRVLNAEGEPVKDPSAPAQSGEDTPATDAAGEQIVLSLHLLVNADNAFKVAAAEQLAASWNAVEGVSVTVDAVDYETFTARIREGSFDLYYGETRLTPDFDLRPLLTQGGSLNFGGYHDPDMESTLAAARKSGDRSALCKQFAEQMPFIPIAFEREQVIIRKNLINGFSPVPYSVFFGQENWTRVYAAESGSDAQTDEAAQ</sequence>
<evidence type="ECO:0000259" key="6">
    <source>
        <dbReference type="Pfam" id="PF00496"/>
    </source>
</evidence>
<dbReference type="InterPro" id="IPR000914">
    <property type="entry name" value="SBP_5_dom"/>
</dbReference>
<evidence type="ECO:0000256" key="1">
    <source>
        <dbReference type="ARBA" id="ARBA00005695"/>
    </source>
</evidence>
<gene>
    <name evidence="7" type="ORF">H8S02_09200</name>
</gene>
<evidence type="ECO:0000313" key="8">
    <source>
        <dbReference type="Proteomes" id="UP000641741"/>
    </source>
</evidence>
<dbReference type="Pfam" id="PF00496">
    <property type="entry name" value="SBP_bac_5"/>
    <property type="match status" value="1"/>
</dbReference>
<feature type="signal peptide" evidence="5">
    <location>
        <begin position="1"/>
        <end position="24"/>
    </location>
</feature>
<dbReference type="Proteomes" id="UP000641741">
    <property type="component" value="Unassembled WGS sequence"/>
</dbReference>
<evidence type="ECO:0000256" key="2">
    <source>
        <dbReference type="ARBA" id="ARBA00022448"/>
    </source>
</evidence>
<dbReference type="CDD" id="cd00995">
    <property type="entry name" value="PBP2_NikA_DppA_OppA_like"/>
    <property type="match status" value="1"/>
</dbReference>
<keyword evidence="2" id="KW-0813">Transport</keyword>
<comment type="caution">
    <text evidence="7">The sequence shown here is derived from an EMBL/GenBank/DDBJ whole genome shotgun (WGS) entry which is preliminary data.</text>
</comment>
<dbReference type="Gene3D" id="3.40.190.10">
    <property type="entry name" value="Periplasmic binding protein-like II"/>
    <property type="match status" value="1"/>
</dbReference>
<feature type="region of interest" description="Disordered" evidence="4">
    <location>
        <begin position="394"/>
        <end position="415"/>
    </location>
</feature>
<organism evidence="7 8">
    <name type="scientific">Agathobaculum hominis</name>
    <dbReference type="NCBI Taxonomy" id="2763014"/>
    <lineage>
        <taxon>Bacteria</taxon>
        <taxon>Bacillati</taxon>
        <taxon>Bacillota</taxon>
        <taxon>Clostridia</taxon>
        <taxon>Eubacteriales</taxon>
        <taxon>Butyricicoccaceae</taxon>
        <taxon>Agathobaculum</taxon>
    </lineage>
</organism>
<proteinExistence type="inferred from homology"/>
<protein>
    <submittedName>
        <fullName evidence="7">ABC transporter substrate-binding protein</fullName>
    </submittedName>
</protein>
<evidence type="ECO:0000256" key="3">
    <source>
        <dbReference type="ARBA" id="ARBA00022729"/>
    </source>
</evidence>
<dbReference type="PANTHER" id="PTHR30290">
    <property type="entry name" value="PERIPLASMIC BINDING COMPONENT OF ABC TRANSPORTER"/>
    <property type="match status" value="1"/>
</dbReference>
<evidence type="ECO:0000256" key="5">
    <source>
        <dbReference type="SAM" id="SignalP"/>
    </source>
</evidence>
<dbReference type="EMBL" id="JACOPK010000008">
    <property type="protein sequence ID" value="MBC5696120.1"/>
    <property type="molecule type" value="Genomic_DNA"/>
</dbReference>
<evidence type="ECO:0000313" key="7">
    <source>
        <dbReference type="EMBL" id="MBC5696120.1"/>
    </source>
</evidence>
<accession>A0ABR7GP76</accession>
<dbReference type="RefSeq" id="WP_186970278.1">
    <property type="nucleotide sequence ID" value="NZ_JACOPK010000008.1"/>
</dbReference>
<reference evidence="7 8" key="1">
    <citation type="submission" date="2020-08" db="EMBL/GenBank/DDBJ databases">
        <title>Genome public.</title>
        <authorList>
            <person name="Liu C."/>
            <person name="Sun Q."/>
        </authorList>
    </citation>
    <scope>NUCLEOTIDE SEQUENCE [LARGE SCALE GENOMIC DNA]</scope>
    <source>
        <strain evidence="7 8">M2</strain>
    </source>
</reference>
<dbReference type="PANTHER" id="PTHR30290:SF9">
    <property type="entry name" value="OLIGOPEPTIDE-BINDING PROTEIN APPA"/>
    <property type="match status" value="1"/>
</dbReference>
<dbReference type="PROSITE" id="PS51257">
    <property type="entry name" value="PROKAR_LIPOPROTEIN"/>
    <property type="match status" value="1"/>
</dbReference>
<dbReference type="InterPro" id="IPR039424">
    <property type="entry name" value="SBP_5"/>
</dbReference>
<dbReference type="Gene3D" id="3.10.105.10">
    <property type="entry name" value="Dipeptide-binding Protein, Domain 3"/>
    <property type="match status" value="1"/>
</dbReference>
<comment type="similarity">
    <text evidence="1">Belongs to the bacterial solute-binding protein 5 family.</text>
</comment>
<feature type="chain" id="PRO_5047091399" evidence="5">
    <location>
        <begin position="25"/>
        <end position="589"/>
    </location>
</feature>
<dbReference type="SUPFAM" id="SSF53850">
    <property type="entry name" value="Periplasmic binding protein-like II"/>
    <property type="match status" value="1"/>
</dbReference>
<dbReference type="InterPro" id="IPR030678">
    <property type="entry name" value="Peptide/Ni-bd"/>
</dbReference>
<dbReference type="PIRSF" id="PIRSF002741">
    <property type="entry name" value="MppA"/>
    <property type="match status" value="1"/>
</dbReference>
<evidence type="ECO:0000256" key="4">
    <source>
        <dbReference type="SAM" id="MobiDB-lite"/>
    </source>
</evidence>
<feature type="domain" description="Solute-binding protein family 5" evidence="6">
    <location>
        <begin position="90"/>
        <end position="362"/>
    </location>
</feature>